<dbReference type="EMBL" id="AMQN01024606">
    <property type="status" value="NOT_ANNOTATED_CDS"/>
    <property type="molecule type" value="Genomic_DNA"/>
</dbReference>
<dbReference type="EMBL" id="KB303332">
    <property type="protein sequence ID" value="ELU03258.1"/>
    <property type="molecule type" value="Genomic_DNA"/>
</dbReference>
<reference evidence="2" key="3">
    <citation type="submission" date="2015-06" db="UniProtKB">
        <authorList>
            <consortium name="EnsemblMetazoa"/>
        </authorList>
    </citation>
    <scope>IDENTIFICATION</scope>
</reference>
<reference evidence="3" key="1">
    <citation type="submission" date="2012-12" db="EMBL/GenBank/DDBJ databases">
        <authorList>
            <person name="Hellsten U."/>
            <person name="Grimwood J."/>
            <person name="Chapman J.A."/>
            <person name="Shapiro H."/>
            <person name="Aerts A."/>
            <person name="Otillar R.P."/>
            <person name="Terry A.Y."/>
            <person name="Boore J.L."/>
            <person name="Simakov O."/>
            <person name="Marletaz F."/>
            <person name="Cho S.-J."/>
            <person name="Edsinger-Gonzales E."/>
            <person name="Havlak P."/>
            <person name="Kuo D.-H."/>
            <person name="Larsson T."/>
            <person name="Lv J."/>
            <person name="Arendt D."/>
            <person name="Savage R."/>
            <person name="Osoegawa K."/>
            <person name="de Jong P."/>
            <person name="Lindberg D.R."/>
            <person name="Seaver E.C."/>
            <person name="Weisblat D.A."/>
            <person name="Putnam N.H."/>
            <person name="Grigoriev I.V."/>
            <person name="Rokhsar D.S."/>
        </authorList>
    </citation>
    <scope>NUCLEOTIDE SEQUENCE</scope>
    <source>
        <strain evidence="3">I ESC-2004</strain>
    </source>
</reference>
<gene>
    <name evidence="1" type="ORF">CAPTEDRAFT_201798</name>
</gene>
<proteinExistence type="predicted"/>
<dbReference type="OrthoDB" id="413835at2759"/>
<accession>R7UHG9</accession>
<dbReference type="HOGENOM" id="CLU_1564370_0_0_1"/>
<reference evidence="1 3" key="2">
    <citation type="journal article" date="2013" name="Nature">
        <title>Insights into bilaterian evolution from three spiralian genomes.</title>
        <authorList>
            <person name="Simakov O."/>
            <person name="Marletaz F."/>
            <person name="Cho S.J."/>
            <person name="Edsinger-Gonzales E."/>
            <person name="Havlak P."/>
            <person name="Hellsten U."/>
            <person name="Kuo D.H."/>
            <person name="Larsson T."/>
            <person name="Lv J."/>
            <person name="Arendt D."/>
            <person name="Savage R."/>
            <person name="Osoegawa K."/>
            <person name="de Jong P."/>
            <person name="Grimwood J."/>
            <person name="Chapman J.A."/>
            <person name="Shapiro H."/>
            <person name="Aerts A."/>
            <person name="Otillar R.P."/>
            <person name="Terry A.Y."/>
            <person name="Boore J.L."/>
            <person name="Grigoriev I.V."/>
            <person name="Lindberg D.R."/>
            <person name="Seaver E.C."/>
            <person name="Weisblat D.A."/>
            <person name="Putnam N.H."/>
            <person name="Rokhsar D.S."/>
        </authorList>
    </citation>
    <scope>NUCLEOTIDE SEQUENCE</scope>
    <source>
        <strain evidence="1 3">I ESC-2004</strain>
    </source>
</reference>
<protein>
    <submittedName>
        <fullName evidence="1 2">Uncharacterized protein</fullName>
    </submittedName>
</protein>
<name>R7UHG9_CAPTE</name>
<evidence type="ECO:0000313" key="1">
    <source>
        <dbReference type="EMBL" id="ELU03258.1"/>
    </source>
</evidence>
<dbReference type="Proteomes" id="UP000014760">
    <property type="component" value="Unassembled WGS sequence"/>
</dbReference>
<evidence type="ECO:0000313" key="2">
    <source>
        <dbReference type="EnsemblMetazoa" id="CapteP201798"/>
    </source>
</evidence>
<dbReference type="EnsemblMetazoa" id="CapteT201798">
    <property type="protein sequence ID" value="CapteP201798"/>
    <property type="gene ID" value="CapteG201798"/>
</dbReference>
<sequence>MKEQGCGSRMLKAIATIHTNTKMILRTAVINATIGVRQGSPTSCFLFTLVVNDLIRNLKERCAPDGFLGMIINESKTQFMVINGEEDDRNPIIHDDLNITNCDRFTDQYGRRYQTWAFHPKLRGSMAERTKCGPPGTCMTHSNDDTSLACMALLPYVQLGKVLRIYNSLSL</sequence>
<dbReference type="AlphaFoldDB" id="R7UHG9"/>
<keyword evidence="3" id="KW-1185">Reference proteome</keyword>
<evidence type="ECO:0000313" key="3">
    <source>
        <dbReference type="Proteomes" id="UP000014760"/>
    </source>
</evidence>
<dbReference type="EMBL" id="AMQN01024607">
    <property type="status" value="NOT_ANNOTATED_CDS"/>
    <property type="molecule type" value="Genomic_DNA"/>
</dbReference>
<organism evidence="1">
    <name type="scientific">Capitella teleta</name>
    <name type="common">Polychaete worm</name>
    <dbReference type="NCBI Taxonomy" id="283909"/>
    <lineage>
        <taxon>Eukaryota</taxon>
        <taxon>Metazoa</taxon>
        <taxon>Spiralia</taxon>
        <taxon>Lophotrochozoa</taxon>
        <taxon>Annelida</taxon>
        <taxon>Polychaeta</taxon>
        <taxon>Sedentaria</taxon>
        <taxon>Scolecida</taxon>
        <taxon>Capitellidae</taxon>
        <taxon>Capitella</taxon>
    </lineage>
</organism>